<dbReference type="InterPro" id="IPR004821">
    <property type="entry name" value="Cyt_trans-like"/>
</dbReference>
<dbReference type="HAMAP" id="MF_00244">
    <property type="entry name" value="NaMN_adenylyltr"/>
    <property type="match status" value="1"/>
</dbReference>
<evidence type="ECO:0000256" key="5">
    <source>
        <dbReference type="ARBA" id="ARBA00022695"/>
    </source>
</evidence>
<feature type="domain" description="Cytidyltransferase-like" evidence="11">
    <location>
        <begin position="7"/>
        <end position="161"/>
    </location>
</feature>
<dbReference type="GO" id="GO:0009435">
    <property type="term" value="P:NAD+ biosynthetic process"/>
    <property type="evidence" value="ECO:0007669"/>
    <property type="project" value="UniProtKB-UniRule"/>
</dbReference>
<dbReference type="InterPro" id="IPR005248">
    <property type="entry name" value="NadD/NMNAT"/>
</dbReference>
<keyword evidence="3 10" id="KW-0662">Pyridine nucleotide biosynthesis</keyword>
<comment type="similarity">
    <text evidence="10">Belongs to the NadD family.</text>
</comment>
<evidence type="ECO:0000256" key="3">
    <source>
        <dbReference type="ARBA" id="ARBA00022642"/>
    </source>
</evidence>
<gene>
    <name evidence="10" type="primary">nadD</name>
    <name evidence="12" type="ORF">UR52_C0029G0002</name>
</gene>
<dbReference type="GO" id="GO:0004515">
    <property type="term" value="F:nicotinate-nucleotide adenylyltransferase activity"/>
    <property type="evidence" value="ECO:0007669"/>
    <property type="project" value="UniProtKB-UniRule"/>
</dbReference>
<dbReference type="AlphaFoldDB" id="A0A0G0AL31"/>
<sequence>MRIALLGSFFNPPHLGHILVAQQVLDFAGVEEVWFLVANKSTLGKEPITLKHRLAMVKLIDMTKVKISQLEIDYKLSGNTIEIVPILKKDYPEHEFIFIIGSDQLPDFHKWGSYKQLLKQMKFLVVPRPGYPVKPLYQDMAVLNEPQLVTINLSSSLIRDRVKKELPIDNFVPEKVKEYIIKNKLYKS</sequence>
<keyword evidence="4 10" id="KW-0808">Transferase</keyword>
<dbReference type="PANTHER" id="PTHR39321:SF3">
    <property type="entry name" value="PHOSPHOPANTETHEINE ADENYLYLTRANSFERASE"/>
    <property type="match status" value="1"/>
</dbReference>
<evidence type="ECO:0000313" key="12">
    <source>
        <dbReference type="EMBL" id="KKP57528.1"/>
    </source>
</evidence>
<dbReference type="InterPro" id="IPR014729">
    <property type="entry name" value="Rossmann-like_a/b/a_fold"/>
</dbReference>
<evidence type="ECO:0000259" key="11">
    <source>
        <dbReference type="Pfam" id="PF01467"/>
    </source>
</evidence>
<keyword evidence="5 10" id="KW-0548">Nucleotidyltransferase</keyword>
<name>A0A0G0AL31_9BACT</name>
<evidence type="ECO:0000256" key="7">
    <source>
        <dbReference type="ARBA" id="ARBA00022840"/>
    </source>
</evidence>
<evidence type="ECO:0000256" key="4">
    <source>
        <dbReference type="ARBA" id="ARBA00022679"/>
    </source>
</evidence>
<evidence type="ECO:0000256" key="9">
    <source>
        <dbReference type="ARBA" id="ARBA00048721"/>
    </source>
</evidence>
<evidence type="ECO:0000313" key="13">
    <source>
        <dbReference type="Proteomes" id="UP000034176"/>
    </source>
</evidence>
<comment type="catalytic activity">
    <reaction evidence="9 10">
        <text>nicotinate beta-D-ribonucleotide + ATP + H(+) = deamido-NAD(+) + diphosphate</text>
        <dbReference type="Rhea" id="RHEA:22860"/>
        <dbReference type="ChEBI" id="CHEBI:15378"/>
        <dbReference type="ChEBI" id="CHEBI:30616"/>
        <dbReference type="ChEBI" id="CHEBI:33019"/>
        <dbReference type="ChEBI" id="CHEBI:57502"/>
        <dbReference type="ChEBI" id="CHEBI:58437"/>
        <dbReference type="EC" id="2.7.7.18"/>
    </reaction>
</comment>
<evidence type="ECO:0000256" key="8">
    <source>
        <dbReference type="ARBA" id="ARBA00023027"/>
    </source>
</evidence>
<accession>A0A0G0AL31</accession>
<dbReference type="EC" id="2.7.7.18" evidence="10"/>
<organism evidence="12 13">
    <name type="scientific">Candidatus Gottesmanbacteria bacterium GW2011_GWA1_34_13</name>
    <dbReference type="NCBI Taxonomy" id="1618434"/>
    <lineage>
        <taxon>Bacteria</taxon>
        <taxon>Candidatus Gottesmaniibacteriota</taxon>
    </lineage>
</organism>
<comment type="pathway">
    <text evidence="2 10">Cofactor biosynthesis; NAD(+) biosynthesis; deamido-NAD(+) from nicotinate D-ribonucleotide: step 1/1.</text>
</comment>
<keyword evidence="8 10" id="KW-0520">NAD</keyword>
<dbReference type="Pfam" id="PF01467">
    <property type="entry name" value="CTP_transf_like"/>
    <property type="match status" value="1"/>
</dbReference>
<comment type="function">
    <text evidence="1 10">Catalyzes the reversible adenylation of nicotinate mononucleotide (NaMN) to nicotinic acid adenine dinucleotide (NaAD).</text>
</comment>
<evidence type="ECO:0000256" key="10">
    <source>
        <dbReference type="HAMAP-Rule" id="MF_00244"/>
    </source>
</evidence>
<dbReference type="UniPathway" id="UPA00253">
    <property type="reaction ID" value="UER00332"/>
</dbReference>
<protein>
    <recommendedName>
        <fullName evidence="10">Probable nicotinate-nucleotide adenylyltransferase</fullName>
        <ecNumber evidence="10">2.7.7.18</ecNumber>
    </recommendedName>
    <alternativeName>
        <fullName evidence="10">Deamido-NAD(+) diphosphorylase</fullName>
    </alternativeName>
    <alternativeName>
        <fullName evidence="10">Deamido-NAD(+) pyrophosphorylase</fullName>
    </alternativeName>
    <alternativeName>
        <fullName evidence="10">Nicotinate mononucleotide adenylyltransferase</fullName>
        <shortName evidence="10">NaMN adenylyltransferase</shortName>
    </alternativeName>
</protein>
<dbReference type="PANTHER" id="PTHR39321">
    <property type="entry name" value="NICOTINATE-NUCLEOTIDE ADENYLYLTRANSFERASE-RELATED"/>
    <property type="match status" value="1"/>
</dbReference>
<dbReference type="SUPFAM" id="SSF52374">
    <property type="entry name" value="Nucleotidylyl transferase"/>
    <property type="match status" value="1"/>
</dbReference>
<reference evidence="12 13" key="1">
    <citation type="journal article" date="2015" name="Nature">
        <title>rRNA introns, odd ribosomes, and small enigmatic genomes across a large radiation of phyla.</title>
        <authorList>
            <person name="Brown C.T."/>
            <person name="Hug L.A."/>
            <person name="Thomas B.C."/>
            <person name="Sharon I."/>
            <person name="Castelle C.J."/>
            <person name="Singh A."/>
            <person name="Wilkins M.J."/>
            <person name="Williams K.H."/>
            <person name="Banfield J.F."/>
        </authorList>
    </citation>
    <scope>NUCLEOTIDE SEQUENCE [LARGE SCALE GENOMIC DNA]</scope>
</reference>
<evidence type="ECO:0000256" key="1">
    <source>
        <dbReference type="ARBA" id="ARBA00002324"/>
    </source>
</evidence>
<evidence type="ECO:0000256" key="2">
    <source>
        <dbReference type="ARBA" id="ARBA00005019"/>
    </source>
</evidence>
<comment type="caution">
    <text evidence="12">The sequence shown here is derived from an EMBL/GenBank/DDBJ whole genome shotgun (WGS) entry which is preliminary data.</text>
</comment>
<dbReference type="CDD" id="cd02165">
    <property type="entry name" value="NMNAT"/>
    <property type="match status" value="1"/>
</dbReference>
<keyword evidence="6 10" id="KW-0547">Nucleotide-binding</keyword>
<dbReference type="GO" id="GO:0005524">
    <property type="term" value="F:ATP binding"/>
    <property type="evidence" value="ECO:0007669"/>
    <property type="project" value="UniProtKB-KW"/>
</dbReference>
<dbReference type="STRING" id="1618434.UR52_C0029G0002"/>
<dbReference type="EMBL" id="LBPN01000029">
    <property type="protein sequence ID" value="KKP57528.1"/>
    <property type="molecule type" value="Genomic_DNA"/>
</dbReference>
<evidence type="ECO:0000256" key="6">
    <source>
        <dbReference type="ARBA" id="ARBA00022741"/>
    </source>
</evidence>
<keyword evidence="7 10" id="KW-0067">ATP-binding</keyword>
<dbReference type="Gene3D" id="3.40.50.620">
    <property type="entry name" value="HUPs"/>
    <property type="match status" value="1"/>
</dbReference>
<dbReference type="NCBIfam" id="TIGR00482">
    <property type="entry name" value="nicotinate (nicotinamide) nucleotide adenylyltransferase"/>
    <property type="match status" value="1"/>
</dbReference>
<proteinExistence type="inferred from homology"/>
<dbReference type="Proteomes" id="UP000034176">
    <property type="component" value="Unassembled WGS sequence"/>
</dbReference>